<keyword evidence="1 8" id="KW-0547">Nucleotide-binding</keyword>
<evidence type="ECO:0000313" key="12">
    <source>
        <dbReference type="EMBL" id="KAB7504293.1"/>
    </source>
</evidence>
<dbReference type="EC" id="3.6.4.13" evidence="9"/>
<dbReference type="SMART" id="SM00490">
    <property type="entry name" value="HELICc"/>
    <property type="match status" value="1"/>
</dbReference>
<organism evidence="12 13">
    <name type="scientific">Armadillidium nasatum</name>
    <dbReference type="NCBI Taxonomy" id="96803"/>
    <lineage>
        <taxon>Eukaryota</taxon>
        <taxon>Metazoa</taxon>
        <taxon>Ecdysozoa</taxon>
        <taxon>Arthropoda</taxon>
        <taxon>Crustacea</taxon>
        <taxon>Multicrustacea</taxon>
        <taxon>Malacostraca</taxon>
        <taxon>Eumalacostraca</taxon>
        <taxon>Peracarida</taxon>
        <taxon>Isopoda</taxon>
        <taxon>Oniscidea</taxon>
        <taxon>Crinocheta</taxon>
        <taxon>Armadillidiidae</taxon>
        <taxon>Armadillidium</taxon>
    </lineage>
</organism>
<keyword evidence="5 9" id="KW-0694">RNA-binding</keyword>
<dbReference type="Pfam" id="PF00271">
    <property type="entry name" value="Helicase_C"/>
    <property type="match status" value="1"/>
</dbReference>
<keyword evidence="13" id="KW-1185">Reference proteome</keyword>
<dbReference type="EMBL" id="SEYY01003437">
    <property type="protein sequence ID" value="KAB7504293.1"/>
    <property type="molecule type" value="Genomic_DNA"/>
</dbReference>
<feature type="domain" description="Helicase ATP-binding" evidence="10">
    <location>
        <begin position="53"/>
        <end position="228"/>
    </location>
</feature>
<reference evidence="12 13" key="1">
    <citation type="journal article" date="2019" name="PLoS Biol.">
        <title>Sex chromosomes control vertical transmission of feminizing Wolbachia symbionts in an isopod.</title>
        <authorList>
            <person name="Becking T."/>
            <person name="Chebbi M.A."/>
            <person name="Giraud I."/>
            <person name="Moumen B."/>
            <person name="Laverre T."/>
            <person name="Caubet Y."/>
            <person name="Peccoud J."/>
            <person name="Gilbert C."/>
            <person name="Cordaux R."/>
        </authorList>
    </citation>
    <scope>NUCLEOTIDE SEQUENCE [LARGE SCALE GENOMIC DNA]</scope>
    <source>
        <strain evidence="12">ANa2</strain>
        <tissue evidence="12">Whole body excluding digestive tract and cuticle</tissue>
    </source>
</reference>
<evidence type="ECO:0000256" key="8">
    <source>
        <dbReference type="RuleBase" id="RU000492"/>
    </source>
</evidence>
<dbReference type="InterPro" id="IPR011545">
    <property type="entry name" value="DEAD/DEAH_box_helicase_dom"/>
</dbReference>
<dbReference type="PANTHER" id="PTHR24031">
    <property type="entry name" value="RNA HELICASE"/>
    <property type="match status" value="1"/>
</dbReference>
<dbReference type="SMART" id="SM01178">
    <property type="entry name" value="DUF4217"/>
    <property type="match status" value="1"/>
</dbReference>
<evidence type="ECO:0000256" key="9">
    <source>
        <dbReference type="RuleBase" id="RU365068"/>
    </source>
</evidence>
<dbReference type="Pfam" id="PF13959">
    <property type="entry name" value="CTE_SPB4"/>
    <property type="match status" value="1"/>
</dbReference>
<dbReference type="InterPro" id="IPR025313">
    <property type="entry name" value="SPB4-like_CTE"/>
</dbReference>
<evidence type="ECO:0000256" key="3">
    <source>
        <dbReference type="ARBA" id="ARBA00022806"/>
    </source>
</evidence>
<dbReference type="Pfam" id="PF00270">
    <property type="entry name" value="DEAD"/>
    <property type="match status" value="1"/>
</dbReference>
<dbReference type="AlphaFoldDB" id="A0A5N5TCA2"/>
<sequence>MYFTEANSEILEGKANFENNSFDSLKNIISEGTIKAVREMGFQKMTEIQEKTIPRLLEGYDIRATAKTGSGKTLAFLIPVVELIVKLRYKPRNGTGAIIIAPTRELALQTYHVIVSLMKYHNQTSGFVVGGNPRKAEAENLSKGVNVLVATPGRLLDHLKNTLHFNYKNLSCLVIDEADRILDSGFQEEMKEIVQLIPSHRQTMLFSATKDHRTDGLARLILKEKPLEIDIQSNRDKVTAEGLEQAYLLCPREKKFLLLHKFIKKHHKEKVMVFFSSYMAVVFYHDFLNFISVPVFCIHGKQTASKRISTFLRFCREETGVLLCTNIASRGLDFPSVHWIVQYDPPDDPKEYIHRVGRTARAGGTGKALLFLTDHELDFVRILKAYKVNVDFMDIDWTKIPVEIHDELENIVMRNTHLKKIARRAFINTYRSYEGHSLKKIFDINKVDLNKVINYRVYIKVRYVPD</sequence>
<comment type="catalytic activity">
    <reaction evidence="7 9">
        <text>ATP + H2O = ADP + phosphate + H(+)</text>
        <dbReference type="Rhea" id="RHEA:13065"/>
        <dbReference type="ChEBI" id="CHEBI:15377"/>
        <dbReference type="ChEBI" id="CHEBI:15378"/>
        <dbReference type="ChEBI" id="CHEBI:30616"/>
        <dbReference type="ChEBI" id="CHEBI:43474"/>
        <dbReference type="ChEBI" id="CHEBI:456216"/>
        <dbReference type="EC" id="3.6.4.13"/>
    </reaction>
</comment>
<evidence type="ECO:0000256" key="1">
    <source>
        <dbReference type="ARBA" id="ARBA00022741"/>
    </source>
</evidence>
<comment type="domain">
    <text evidence="9">The Q motif is unique to and characteristic of the DEAD box family of RNA helicases and controls ATP binding and hydrolysis.</text>
</comment>
<dbReference type="GO" id="GO:0016887">
    <property type="term" value="F:ATP hydrolysis activity"/>
    <property type="evidence" value="ECO:0007669"/>
    <property type="project" value="RHEA"/>
</dbReference>
<dbReference type="InterPro" id="IPR001650">
    <property type="entry name" value="Helicase_C-like"/>
</dbReference>
<dbReference type="GO" id="GO:0005524">
    <property type="term" value="F:ATP binding"/>
    <property type="evidence" value="ECO:0007669"/>
    <property type="project" value="UniProtKB-UniRule"/>
</dbReference>
<evidence type="ECO:0000259" key="10">
    <source>
        <dbReference type="PROSITE" id="PS51192"/>
    </source>
</evidence>
<dbReference type="SMART" id="SM00487">
    <property type="entry name" value="DEXDc"/>
    <property type="match status" value="1"/>
</dbReference>
<keyword evidence="3 8" id="KW-0347">Helicase</keyword>
<dbReference type="Gene3D" id="3.40.50.300">
    <property type="entry name" value="P-loop containing nucleotide triphosphate hydrolases"/>
    <property type="match status" value="2"/>
</dbReference>
<dbReference type="InterPro" id="IPR014001">
    <property type="entry name" value="Helicase_ATP-bd"/>
</dbReference>
<dbReference type="OrthoDB" id="10259640at2759"/>
<dbReference type="GO" id="GO:0003724">
    <property type="term" value="F:RNA helicase activity"/>
    <property type="evidence" value="ECO:0007669"/>
    <property type="project" value="UniProtKB-EC"/>
</dbReference>
<name>A0A5N5TCA2_9CRUS</name>
<evidence type="ECO:0000256" key="6">
    <source>
        <dbReference type="ARBA" id="ARBA00024357"/>
    </source>
</evidence>
<dbReference type="PROSITE" id="PS51194">
    <property type="entry name" value="HELICASE_CTER"/>
    <property type="match status" value="1"/>
</dbReference>
<evidence type="ECO:0000256" key="2">
    <source>
        <dbReference type="ARBA" id="ARBA00022801"/>
    </source>
</evidence>
<evidence type="ECO:0000313" key="13">
    <source>
        <dbReference type="Proteomes" id="UP000326759"/>
    </source>
</evidence>
<dbReference type="InterPro" id="IPR044773">
    <property type="entry name" value="DDX18/Has1_DEADc"/>
</dbReference>
<dbReference type="GO" id="GO:0003723">
    <property type="term" value="F:RNA binding"/>
    <property type="evidence" value="ECO:0007669"/>
    <property type="project" value="UniProtKB-UniRule"/>
</dbReference>
<evidence type="ECO:0000256" key="5">
    <source>
        <dbReference type="ARBA" id="ARBA00022884"/>
    </source>
</evidence>
<accession>A0A5N5TCA2</accession>
<evidence type="ECO:0000256" key="4">
    <source>
        <dbReference type="ARBA" id="ARBA00022840"/>
    </source>
</evidence>
<dbReference type="PROSITE" id="PS00039">
    <property type="entry name" value="DEAD_ATP_HELICASE"/>
    <property type="match status" value="1"/>
</dbReference>
<comment type="function">
    <text evidence="9">RNA helicase.</text>
</comment>
<evidence type="ECO:0000256" key="7">
    <source>
        <dbReference type="ARBA" id="ARBA00047984"/>
    </source>
</evidence>
<protein>
    <recommendedName>
        <fullName evidence="9">ATP-dependent RNA helicase</fullName>
        <ecNumber evidence="9">3.6.4.13</ecNumber>
    </recommendedName>
</protein>
<dbReference type="CDD" id="cd18787">
    <property type="entry name" value="SF2_C_DEAD"/>
    <property type="match status" value="1"/>
</dbReference>
<feature type="domain" description="Helicase C-terminal" evidence="11">
    <location>
        <begin position="242"/>
        <end position="408"/>
    </location>
</feature>
<comment type="caution">
    <text evidence="12">The sequence shown here is derived from an EMBL/GenBank/DDBJ whole genome shotgun (WGS) entry which is preliminary data.</text>
</comment>
<keyword evidence="4 8" id="KW-0067">ATP-binding</keyword>
<proteinExistence type="inferred from homology"/>
<dbReference type="PROSITE" id="PS51192">
    <property type="entry name" value="HELICASE_ATP_BIND_1"/>
    <property type="match status" value="1"/>
</dbReference>
<dbReference type="InterPro" id="IPR000629">
    <property type="entry name" value="RNA-helicase_DEAD-box_CS"/>
</dbReference>
<dbReference type="CDD" id="cd17942">
    <property type="entry name" value="DEADc_DDX18"/>
    <property type="match status" value="1"/>
</dbReference>
<gene>
    <name evidence="12" type="primary">DDX18</name>
    <name evidence="12" type="ORF">Anas_11712</name>
</gene>
<keyword evidence="2 8" id="KW-0378">Hydrolase</keyword>
<dbReference type="SUPFAM" id="SSF52540">
    <property type="entry name" value="P-loop containing nucleoside triphosphate hydrolases"/>
    <property type="match status" value="1"/>
</dbReference>
<evidence type="ECO:0000259" key="11">
    <source>
        <dbReference type="PROSITE" id="PS51194"/>
    </source>
</evidence>
<comment type="similarity">
    <text evidence="6">Belongs to the DEAD box helicase family. DDX18/HAS1 subfamily.</text>
</comment>
<dbReference type="InterPro" id="IPR027417">
    <property type="entry name" value="P-loop_NTPase"/>
</dbReference>
<dbReference type="Proteomes" id="UP000326759">
    <property type="component" value="Unassembled WGS sequence"/>
</dbReference>